<evidence type="ECO:0000313" key="3">
    <source>
        <dbReference type="Proteomes" id="UP001200741"/>
    </source>
</evidence>
<dbReference type="Proteomes" id="UP001200741">
    <property type="component" value="Unassembled WGS sequence"/>
</dbReference>
<protein>
    <recommendedName>
        <fullName evidence="4">Secreted protein</fullName>
    </recommendedName>
</protein>
<feature type="region of interest" description="Disordered" evidence="1">
    <location>
        <begin position="29"/>
        <end position="63"/>
    </location>
</feature>
<keyword evidence="3" id="KW-1185">Reference proteome</keyword>
<dbReference type="PROSITE" id="PS51257">
    <property type="entry name" value="PROKAR_LIPOPROTEIN"/>
    <property type="match status" value="1"/>
</dbReference>
<dbReference type="EMBL" id="JAJTWU010000009">
    <property type="protein sequence ID" value="MCE4557102.1"/>
    <property type="molecule type" value="Genomic_DNA"/>
</dbReference>
<comment type="caution">
    <text evidence="2">The sequence shown here is derived from an EMBL/GenBank/DDBJ whole genome shotgun (WGS) entry which is preliminary data.</text>
</comment>
<sequence length="84" mass="9099">MKRLLIALLPATLIGCAGTPPVEEQQAAAVEPGTRCEREQSTGSHMISVRCRTPAQQAQDKRDIDAMQEATRHVRSVEMKGKGG</sequence>
<proteinExistence type="predicted"/>
<reference evidence="2 3" key="1">
    <citation type="submission" date="2021-12" db="EMBL/GenBank/DDBJ databases">
        <title>Genome seq of P8.</title>
        <authorList>
            <person name="Seo T."/>
        </authorList>
    </citation>
    <scope>NUCLEOTIDE SEQUENCE [LARGE SCALE GENOMIC DNA]</scope>
    <source>
        <strain evidence="2 3">P8</strain>
    </source>
</reference>
<evidence type="ECO:0000313" key="2">
    <source>
        <dbReference type="EMBL" id="MCE4557102.1"/>
    </source>
</evidence>
<name>A0ABS8XWR8_9BURK</name>
<evidence type="ECO:0000256" key="1">
    <source>
        <dbReference type="SAM" id="MobiDB-lite"/>
    </source>
</evidence>
<organism evidence="2 3">
    <name type="scientific">Pelomonas cellulosilytica</name>
    <dbReference type="NCBI Taxonomy" id="2906762"/>
    <lineage>
        <taxon>Bacteria</taxon>
        <taxon>Pseudomonadati</taxon>
        <taxon>Pseudomonadota</taxon>
        <taxon>Betaproteobacteria</taxon>
        <taxon>Burkholderiales</taxon>
        <taxon>Sphaerotilaceae</taxon>
        <taxon>Roseateles</taxon>
    </lineage>
</organism>
<evidence type="ECO:0008006" key="4">
    <source>
        <dbReference type="Google" id="ProtNLM"/>
    </source>
</evidence>
<dbReference type="RefSeq" id="WP_233374480.1">
    <property type="nucleotide sequence ID" value="NZ_JAJTWU010000009.1"/>
</dbReference>
<gene>
    <name evidence="2" type="ORF">LXT13_22145</name>
</gene>
<accession>A0ABS8XWR8</accession>